<name>U9SW33_RHIID</name>
<dbReference type="VEuPathDB" id="FungiDB:RhiirFUN_000324"/>
<gene>
    <name evidence="1" type="ORF">GLOINDRAFT_13707</name>
</gene>
<sequence>MTALQSPSWRQAGSSNHYVLRHIGHTTPCFKWLRIEKAILSTLISCLPKESKEFLHKNEILILPITSKLSLFNYASFCKVLSICEIGRIIDNVHKFESPVTSLSLKEGNYLVVREIVKMFMNQITSLKKLTYYLITFVNTPNDLCFPETKNYLKELSELRCSSIIHSEFFYQLAQISHNLRSLTIEFVSDVLDELKRLILLQNNLINLNLLAYEGNNWKNIIPALAKHSNTLKKIHLYSNNNDLPLSFISLFSNLQDIRFSFFGGTFGQNNEHLNLCIPKFCPNLKSFLAIFNNNELHALIMMLNRCNDLENIEIWCGKRFLNEKDVLDVIIKYSQKNFYKLKINNDSPSELSPNDLETFFIEWKNKKPNIIFTLITNKNNYNGLDLDENNIRIIKKYEDLGIVRTKEFCDEEDEDY</sequence>
<reference evidence="1" key="1">
    <citation type="submission" date="2013-07" db="EMBL/GenBank/DDBJ databases">
        <title>The genome of an arbuscular mycorrhizal fungus provides insights into the evolution of the oldest plant symbiosis.</title>
        <authorList>
            <consortium name="DOE Joint Genome Institute"/>
            <person name="Tisserant E."/>
            <person name="Malbreil M."/>
            <person name="Kuo A."/>
            <person name="Kohler A."/>
            <person name="Symeonidi A."/>
            <person name="Balestrini R."/>
            <person name="Charron P."/>
            <person name="Duensing N."/>
            <person name="Frei-dit-Frey N."/>
            <person name="Gianinazzi-Pearson V."/>
            <person name="Gilbert B."/>
            <person name="Handa Y."/>
            <person name="Hijri M."/>
            <person name="Kaul R."/>
            <person name="Kawaguchi M."/>
            <person name="Krajinski F."/>
            <person name="Lammers P."/>
            <person name="Lapierre D."/>
            <person name="Masclaux F.G."/>
            <person name="Murat C."/>
            <person name="Morin E."/>
            <person name="Ndikumana S."/>
            <person name="Pagni M."/>
            <person name="Petitpierre D."/>
            <person name="Requena N."/>
            <person name="Rosikiewicz P."/>
            <person name="Riley R."/>
            <person name="Saito K."/>
            <person name="San Clemente H."/>
            <person name="Shapiro H."/>
            <person name="van Tuinen D."/>
            <person name="Becard G."/>
            <person name="Bonfante P."/>
            <person name="Paszkowski U."/>
            <person name="Shachar-Hill Y."/>
            <person name="Young J.P."/>
            <person name="Sanders I.R."/>
            <person name="Henrissat B."/>
            <person name="Rensing S.A."/>
            <person name="Grigoriev I.V."/>
            <person name="Corradi N."/>
            <person name="Roux C."/>
            <person name="Martin F."/>
        </authorList>
    </citation>
    <scope>NUCLEOTIDE SEQUENCE</scope>
    <source>
        <strain evidence="1">DAOM 197198</strain>
    </source>
</reference>
<evidence type="ECO:0008006" key="2">
    <source>
        <dbReference type="Google" id="ProtNLM"/>
    </source>
</evidence>
<organism evidence="1">
    <name type="scientific">Rhizophagus irregularis (strain DAOM 181602 / DAOM 197198 / MUCL 43194)</name>
    <name type="common">Arbuscular mycorrhizal fungus</name>
    <name type="synonym">Glomus intraradices</name>
    <dbReference type="NCBI Taxonomy" id="747089"/>
    <lineage>
        <taxon>Eukaryota</taxon>
        <taxon>Fungi</taxon>
        <taxon>Fungi incertae sedis</taxon>
        <taxon>Mucoromycota</taxon>
        <taxon>Glomeromycotina</taxon>
        <taxon>Glomeromycetes</taxon>
        <taxon>Glomerales</taxon>
        <taxon>Glomeraceae</taxon>
        <taxon>Rhizophagus</taxon>
    </lineage>
</organism>
<dbReference type="Gene3D" id="3.80.10.10">
    <property type="entry name" value="Ribonuclease Inhibitor"/>
    <property type="match status" value="1"/>
</dbReference>
<proteinExistence type="predicted"/>
<dbReference type="InterPro" id="IPR032675">
    <property type="entry name" value="LRR_dom_sf"/>
</dbReference>
<accession>U9SW33</accession>
<dbReference type="HOGENOM" id="CLU_028913_0_1_1"/>
<dbReference type="AlphaFoldDB" id="U9SW33"/>
<dbReference type="EMBL" id="KI301313">
    <property type="protein sequence ID" value="ERZ95365.1"/>
    <property type="molecule type" value="Genomic_DNA"/>
</dbReference>
<protein>
    <recommendedName>
        <fullName evidence="2">F-box domain-containing protein</fullName>
    </recommendedName>
</protein>
<evidence type="ECO:0000313" key="1">
    <source>
        <dbReference type="EMBL" id="ERZ95365.1"/>
    </source>
</evidence>